<reference evidence="3" key="1">
    <citation type="journal article" date="2017" name="Nat. Commun.">
        <title>The North American bullfrog draft genome provides insight into hormonal regulation of long noncoding RNA.</title>
        <authorList>
            <person name="Hammond S.A."/>
            <person name="Warren R.L."/>
            <person name="Vandervalk B.P."/>
            <person name="Kucuk E."/>
            <person name="Khan H."/>
            <person name="Gibb E.A."/>
            <person name="Pandoh P."/>
            <person name="Kirk H."/>
            <person name="Zhao Y."/>
            <person name="Jones M."/>
            <person name="Mungall A.J."/>
            <person name="Coope R."/>
            <person name="Pleasance S."/>
            <person name="Moore R.A."/>
            <person name="Holt R.A."/>
            <person name="Round J.M."/>
            <person name="Ohora S."/>
            <person name="Walle B.V."/>
            <person name="Veldhoen N."/>
            <person name="Helbing C.C."/>
            <person name="Birol I."/>
        </authorList>
    </citation>
    <scope>NUCLEOTIDE SEQUENCE [LARGE SCALE GENOMIC DNA]</scope>
</reference>
<feature type="chain" id="PRO_5013910070" description="Secreted protein" evidence="1">
    <location>
        <begin position="24"/>
        <end position="111"/>
    </location>
</feature>
<evidence type="ECO:0000313" key="2">
    <source>
        <dbReference type="EMBL" id="PIO03656.1"/>
    </source>
</evidence>
<evidence type="ECO:0000256" key="1">
    <source>
        <dbReference type="SAM" id="SignalP"/>
    </source>
</evidence>
<proteinExistence type="predicted"/>
<evidence type="ECO:0000313" key="3">
    <source>
        <dbReference type="Proteomes" id="UP000228934"/>
    </source>
</evidence>
<dbReference type="AlphaFoldDB" id="A0A2G9PK03"/>
<feature type="non-terminal residue" evidence="2">
    <location>
        <position position="111"/>
    </location>
</feature>
<gene>
    <name evidence="2" type="ORF">AB205_0124510</name>
</gene>
<keyword evidence="1" id="KW-0732">Signal</keyword>
<dbReference type="EMBL" id="KV922724">
    <property type="protein sequence ID" value="PIO03656.1"/>
    <property type="molecule type" value="Genomic_DNA"/>
</dbReference>
<dbReference type="Proteomes" id="UP000228934">
    <property type="component" value="Unassembled WGS sequence"/>
</dbReference>
<sequence length="111" mass="12361">MNVRARAIILVLDLLCNSKGVGSRPVSLHKERAAVNGSEWNDLAQYIQWRGSSESTRKFVKILPMYTAFPALLRILKARRRAFGSCDHCDWQSPPATVPEGGACMERSLST</sequence>
<name>A0A2G9PK03_AQUCT</name>
<protein>
    <recommendedName>
        <fullName evidence="4">Secreted protein</fullName>
    </recommendedName>
</protein>
<accession>A0A2G9PK03</accession>
<organism evidence="2 3">
    <name type="scientific">Aquarana catesbeiana</name>
    <name type="common">American bullfrog</name>
    <name type="synonym">Rana catesbeiana</name>
    <dbReference type="NCBI Taxonomy" id="8400"/>
    <lineage>
        <taxon>Eukaryota</taxon>
        <taxon>Metazoa</taxon>
        <taxon>Chordata</taxon>
        <taxon>Craniata</taxon>
        <taxon>Vertebrata</taxon>
        <taxon>Euteleostomi</taxon>
        <taxon>Amphibia</taxon>
        <taxon>Batrachia</taxon>
        <taxon>Anura</taxon>
        <taxon>Neobatrachia</taxon>
        <taxon>Ranoidea</taxon>
        <taxon>Ranidae</taxon>
        <taxon>Aquarana</taxon>
    </lineage>
</organism>
<evidence type="ECO:0008006" key="4">
    <source>
        <dbReference type="Google" id="ProtNLM"/>
    </source>
</evidence>
<feature type="signal peptide" evidence="1">
    <location>
        <begin position="1"/>
        <end position="23"/>
    </location>
</feature>
<keyword evidence="3" id="KW-1185">Reference proteome</keyword>